<dbReference type="RefSeq" id="WP_377177475.1">
    <property type="nucleotide sequence ID" value="NZ_JBHUJB010000018.1"/>
</dbReference>
<accession>A0ABW4Z853</accession>
<organism evidence="1 2">
    <name type="scientific">Rubritalea tangerina</name>
    <dbReference type="NCBI Taxonomy" id="430798"/>
    <lineage>
        <taxon>Bacteria</taxon>
        <taxon>Pseudomonadati</taxon>
        <taxon>Verrucomicrobiota</taxon>
        <taxon>Verrucomicrobiia</taxon>
        <taxon>Verrucomicrobiales</taxon>
        <taxon>Rubritaleaceae</taxon>
        <taxon>Rubritalea</taxon>
    </lineage>
</organism>
<evidence type="ECO:0000313" key="1">
    <source>
        <dbReference type="EMBL" id="MFD2158012.1"/>
    </source>
</evidence>
<comment type="caution">
    <text evidence="1">The sequence shown here is derived from an EMBL/GenBank/DDBJ whole genome shotgun (WGS) entry which is preliminary data.</text>
</comment>
<gene>
    <name evidence="1" type="ORF">ACFSW8_03770</name>
</gene>
<evidence type="ECO:0008006" key="3">
    <source>
        <dbReference type="Google" id="ProtNLM"/>
    </source>
</evidence>
<sequence length="152" mass="17033">MTKLLLTFSFFIGLVSTSYPESTAPIVTQVGKQHMPDELMNSKRLVICKFKLPNGHVIEKVLRGDKKLRGQNWNSRIFPKQSILVYEVYSDNIGDTGGATIVNTVGYYLYDSDTEEIYQIDIYGKKAITTTLPKLRAALKIASAEQDAAPNR</sequence>
<evidence type="ECO:0000313" key="2">
    <source>
        <dbReference type="Proteomes" id="UP001597389"/>
    </source>
</evidence>
<dbReference type="Proteomes" id="UP001597389">
    <property type="component" value="Unassembled WGS sequence"/>
</dbReference>
<protein>
    <recommendedName>
        <fullName evidence="3">Secreted protein</fullName>
    </recommendedName>
</protein>
<keyword evidence="2" id="KW-1185">Reference proteome</keyword>
<proteinExistence type="predicted"/>
<name>A0ABW4Z853_9BACT</name>
<dbReference type="EMBL" id="JBHUJB010000018">
    <property type="protein sequence ID" value="MFD2158012.1"/>
    <property type="molecule type" value="Genomic_DNA"/>
</dbReference>
<reference evidence="2" key="1">
    <citation type="journal article" date="2019" name="Int. J. Syst. Evol. Microbiol.">
        <title>The Global Catalogue of Microorganisms (GCM) 10K type strain sequencing project: providing services to taxonomists for standard genome sequencing and annotation.</title>
        <authorList>
            <consortium name="The Broad Institute Genomics Platform"/>
            <consortium name="The Broad Institute Genome Sequencing Center for Infectious Disease"/>
            <person name="Wu L."/>
            <person name="Ma J."/>
        </authorList>
    </citation>
    <scope>NUCLEOTIDE SEQUENCE [LARGE SCALE GENOMIC DNA]</scope>
    <source>
        <strain evidence="2">CCUG 57942</strain>
    </source>
</reference>